<dbReference type="eggNOG" id="COG4967">
    <property type="taxonomic scope" value="Bacteria"/>
</dbReference>
<protein>
    <recommendedName>
        <fullName evidence="4">MSHA pilin protein MshD</fullName>
    </recommendedName>
</protein>
<name>D5CND0_SIDLE</name>
<evidence type="ECO:0000313" key="2">
    <source>
        <dbReference type="EMBL" id="ADE12827.1"/>
    </source>
</evidence>
<evidence type="ECO:0008006" key="4">
    <source>
        <dbReference type="Google" id="ProtNLM"/>
    </source>
</evidence>
<keyword evidence="1" id="KW-0812">Transmembrane</keyword>
<gene>
    <name evidence="2" type="ordered locus">Slit_2602</name>
</gene>
<evidence type="ECO:0000313" key="3">
    <source>
        <dbReference type="Proteomes" id="UP000001625"/>
    </source>
</evidence>
<sequence length="163" mass="16545">MYTKTSTLLQRGISLVELIMFIVIISVALVGILLVMNQVTRHSADPLIQKQALAIGESMLEEIKLQDLSGVACAGTLGANAARTGASSVCDYNGYSTTTGIKDFSTNATVAGLGSYNIAGVAVTPISTLGGTAITAGSGVMVTVTVADPTGATIDVTGYRAGN</sequence>
<dbReference type="PROSITE" id="PS00409">
    <property type="entry name" value="PROKAR_NTER_METHYL"/>
    <property type="match status" value="1"/>
</dbReference>
<dbReference type="STRING" id="580332.Slit_2602"/>
<evidence type="ECO:0000256" key="1">
    <source>
        <dbReference type="SAM" id="Phobius"/>
    </source>
</evidence>
<dbReference type="RefSeq" id="WP_013030725.1">
    <property type="nucleotide sequence ID" value="NC_013959.1"/>
</dbReference>
<organism evidence="2 3">
    <name type="scientific">Sideroxydans lithotrophicus (strain ES-1)</name>
    <dbReference type="NCBI Taxonomy" id="580332"/>
    <lineage>
        <taxon>Bacteria</taxon>
        <taxon>Pseudomonadati</taxon>
        <taxon>Pseudomonadota</taxon>
        <taxon>Betaproteobacteria</taxon>
        <taxon>Nitrosomonadales</taxon>
        <taxon>Gallionellaceae</taxon>
        <taxon>Sideroxydans</taxon>
    </lineage>
</organism>
<dbReference type="OrthoDB" id="8759523at2"/>
<accession>D5CND0</accession>
<dbReference type="InterPro" id="IPR012902">
    <property type="entry name" value="N_methyl_site"/>
</dbReference>
<reference evidence="2 3" key="1">
    <citation type="submission" date="2010-03" db="EMBL/GenBank/DDBJ databases">
        <title>Complete sequence of Sideroxydans lithotrophicus ES-1.</title>
        <authorList>
            <consortium name="US DOE Joint Genome Institute"/>
            <person name="Lucas S."/>
            <person name="Copeland A."/>
            <person name="Lapidus A."/>
            <person name="Cheng J.-F."/>
            <person name="Bruce D."/>
            <person name="Goodwin L."/>
            <person name="Pitluck S."/>
            <person name="Munk A.C."/>
            <person name="Detter J.C."/>
            <person name="Han C."/>
            <person name="Tapia R."/>
            <person name="Larimer F."/>
            <person name="Land M."/>
            <person name="Hauser L."/>
            <person name="Kyrpides N."/>
            <person name="Ivanova N."/>
            <person name="Emerson D."/>
            <person name="Woyke T."/>
        </authorList>
    </citation>
    <scope>NUCLEOTIDE SEQUENCE [LARGE SCALE GENOMIC DNA]</scope>
    <source>
        <strain evidence="2 3">ES-1</strain>
    </source>
</reference>
<keyword evidence="3" id="KW-1185">Reference proteome</keyword>
<dbReference type="EMBL" id="CP001965">
    <property type="protein sequence ID" value="ADE12827.1"/>
    <property type="molecule type" value="Genomic_DNA"/>
</dbReference>
<keyword evidence="1" id="KW-1133">Transmembrane helix</keyword>
<dbReference type="HOGENOM" id="CLU_110706_1_0_4"/>
<keyword evidence="1" id="KW-0472">Membrane</keyword>
<proteinExistence type="predicted"/>
<dbReference type="AlphaFoldDB" id="D5CND0"/>
<dbReference type="Proteomes" id="UP000001625">
    <property type="component" value="Chromosome"/>
</dbReference>
<feature type="transmembrane region" description="Helical" evidence="1">
    <location>
        <begin position="12"/>
        <end position="36"/>
    </location>
</feature>
<dbReference type="KEGG" id="slt:Slit_2602"/>